<dbReference type="EMBL" id="VSRR010002381">
    <property type="protein sequence ID" value="MPC31168.1"/>
    <property type="molecule type" value="Genomic_DNA"/>
</dbReference>
<keyword evidence="3" id="KW-1185">Reference proteome</keyword>
<evidence type="ECO:0000313" key="3">
    <source>
        <dbReference type="Proteomes" id="UP000324222"/>
    </source>
</evidence>
<accession>A0A5B7ECC5</accession>
<evidence type="ECO:0000256" key="1">
    <source>
        <dbReference type="SAM" id="Phobius"/>
    </source>
</evidence>
<organism evidence="2 3">
    <name type="scientific">Portunus trituberculatus</name>
    <name type="common">Swimming crab</name>
    <name type="synonym">Neptunus trituberculatus</name>
    <dbReference type="NCBI Taxonomy" id="210409"/>
    <lineage>
        <taxon>Eukaryota</taxon>
        <taxon>Metazoa</taxon>
        <taxon>Ecdysozoa</taxon>
        <taxon>Arthropoda</taxon>
        <taxon>Crustacea</taxon>
        <taxon>Multicrustacea</taxon>
        <taxon>Malacostraca</taxon>
        <taxon>Eumalacostraca</taxon>
        <taxon>Eucarida</taxon>
        <taxon>Decapoda</taxon>
        <taxon>Pleocyemata</taxon>
        <taxon>Brachyura</taxon>
        <taxon>Eubrachyura</taxon>
        <taxon>Portunoidea</taxon>
        <taxon>Portunidae</taxon>
        <taxon>Portuninae</taxon>
        <taxon>Portunus</taxon>
    </lineage>
</organism>
<dbReference type="AlphaFoldDB" id="A0A5B7ECC5"/>
<comment type="caution">
    <text evidence="2">The sequence shown here is derived from an EMBL/GenBank/DDBJ whole genome shotgun (WGS) entry which is preliminary data.</text>
</comment>
<proteinExistence type="predicted"/>
<keyword evidence="1" id="KW-0472">Membrane</keyword>
<keyword evidence="1" id="KW-0812">Transmembrane</keyword>
<dbReference type="Proteomes" id="UP000324222">
    <property type="component" value="Unassembled WGS sequence"/>
</dbReference>
<gene>
    <name evidence="2" type="ORF">E2C01_024449</name>
</gene>
<feature type="transmembrane region" description="Helical" evidence="1">
    <location>
        <begin position="6"/>
        <end position="30"/>
    </location>
</feature>
<sequence>MLGTAAAGLLLAAMAVLVVEVVVVVMKLVLLAVAPKLCWDAGVQFWAQLLTVELTVLVPPAPGALGVEVREVAHALALLWNPGGEPAQTKL</sequence>
<reference evidence="2 3" key="1">
    <citation type="submission" date="2019-05" db="EMBL/GenBank/DDBJ databases">
        <title>Another draft genome of Portunus trituberculatus and its Hox gene families provides insights of decapod evolution.</title>
        <authorList>
            <person name="Jeong J.-H."/>
            <person name="Song I."/>
            <person name="Kim S."/>
            <person name="Choi T."/>
            <person name="Kim D."/>
            <person name="Ryu S."/>
            <person name="Kim W."/>
        </authorList>
    </citation>
    <scope>NUCLEOTIDE SEQUENCE [LARGE SCALE GENOMIC DNA]</scope>
    <source>
        <tissue evidence="2">Muscle</tissue>
    </source>
</reference>
<evidence type="ECO:0000313" key="2">
    <source>
        <dbReference type="EMBL" id="MPC31168.1"/>
    </source>
</evidence>
<protein>
    <submittedName>
        <fullName evidence="2">Uncharacterized protein</fullName>
    </submittedName>
</protein>
<name>A0A5B7ECC5_PORTR</name>
<keyword evidence="1" id="KW-1133">Transmembrane helix</keyword>